<sequence length="38" mass="4284">MGSKDTSATTYPGHVLASINMAKQLTERYWGRNTNINR</sequence>
<comment type="caution">
    <text evidence="1">The sequence shown here is derived from an EMBL/GenBank/DDBJ whole genome shotgun (WGS) entry which is preliminary data.</text>
</comment>
<evidence type="ECO:0000313" key="2">
    <source>
        <dbReference type="Proteomes" id="UP000614580"/>
    </source>
</evidence>
<dbReference type="Proteomes" id="UP000614580">
    <property type="component" value="Unassembled WGS sequence"/>
</dbReference>
<gene>
    <name evidence="1" type="ORF">DNFNHJIP_00237</name>
</gene>
<name>A0A811ZZM0_9EURY</name>
<organism evidence="1 2">
    <name type="scientific">Candidatus Argoarchaeum ethanivorans</name>
    <dbReference type="NCBI Taxonomy" id="2608793"/>
    <lineage>
        <taxon>Archaea</taxon>
        <taxon>Methanobacteriati</taxon>
        <taxon>Methanobacteriota</taxon>
        <taxon>Stenosarchaea group</taxon>
        <taxon>Methanomicrobia</taxon>
        <taxon>Methanosarcinales</taxon>
        <taxon>Methanosarcinales incertae sedis</taxon>
        <taxon>GOM Arc I cluster</taxon>
        <taxon>Candidatus Argoarchaeum</taxon>
    </lineage>
</organism>
<dbReference type="EMBL" id="CAJHZY010000018">
    <property type="protein sequence ID" value="CAD7766836.1"/>
    <property type="molecule type" value="Genomic_DNA"/>
</dbReference>
<dbReference type="AlphaFoldDB" id="A0A811ZZM0"/>
<proteinExistence type="predicted"/>
<accession>A0A811ZZM0</accession>
<protein>
    <submittedName>
        <fullName evidence="1">Uncharacterized protein</fullName>
    </submittedName>
</protein>
<evidence type="ECO:0000313" key="1">
    <source>
        <dbReference type="EMBL" id="CAD7766836.1"/>
    </source>
</evidence>
<reference evidence="1" key="1">
    <citation type="submission" date="2020-12" db="EMBL/GenBank/DDBJ databases">
        <authorList>
            <person name="Hahn C.J."/>
            <person name="Laso-Perez R."/>
            <person name="Vulcano F."/>
            <person name="Vaziourakis K.-M."/>
            <person name="Stokke R."/>
            <person name="Steen I.H."/>
            <person name="Teske A."/>
            <person name="Boetius A."/>
            <person name="Liebeke M."/>
            <person name="Amann R."/>
            <person name="Knittel K."/>
        </authorList>
    </citation>
    <scope>NUCLEOTIDE SEQUENCE</scope>
    <source>
        <strain evidence="1">Gfbio:c6db26ca-90af-429b-aeed-0e3e8aed0b5e:GoM-Arc1_AMV-AAA_792_C10</strain>
    </source>
</reference>